<dbReference type="PANTHER" id="PTHR18964:SF149">
    <property type="entry name" value="BIFUNCTIONAL UDP-N-ACETYLGLUCOSAMINE 2-EPIMERASE_N-ACETYLMANNOSAMINE KINASE"/>
    <property type="match status" value="1"/>
</dbReference>
<name>A0A1H5JKI0_9ACTN</name>
<evidence type="ECO:0000313" key="3">
    <source>
        <dbReference type="Proteomes" id="UP000181980"/>
    </source>
</evidence>
<dbReference type="STRING" id="561176.SAMN04488561_1629"/>
<evidence type="ECO:0000313" key="2">
    <source>
        <dbReference type="EMBL" id="SEE53075.1"/>
    </source>
</evidence>
<organism evidence="2 3">
    <name type="scientific">Jiangella alba</name>
    <dbReference type="NCBI Taxonomy" id="561176"/>
    <lineage>
        <taxon>Bacteria</taxon>
        <taxon>Bacillati</taxon>
        <taxon>Actinomycetota</taxon>
        <taxon>Actinomycetes</taxon>
        <taxon>Jiangellales</taxon>
        <taxon>Jiangellaceae</taxon>
        <taxon>Jiangella</taxon>
    </lineage>
</organism>
<gene>
    <name evidence="2" type="ORF">SAMN04488561_1629</name>
</gene>
<dbReference type="InterPro" id="IPR043129">
    <property type="entry name" value="ATPase_NBD"/>
</dbReference>
<keyword evidence="2" id="KW-0808">Transferase</keyword>
<dbReference type="RefSeq" id="WP_216094160.1">
    <property type="nucleotide sequence ID" value="NZ_FNUC01000003.1"/>
</dbReference>
<dbReference type="AlphaFoldDB" id="A0A1H5JKI0"/>
<sequence length="298" mass="30429">MSTSSTGQILGIDFGGTKMALALAEPDGTIVERVRLPTHAGDGAERALARALDAAEKLVSESGRPLLAAGVATPGVVRPDGIDLAPNVPGWGELRLADALRARLGDMPVPVWNDVNAAALAESRHGRLVDADPGLVLGLGTGVAAALVVGGRVMPGFHGAAGEIGYTLVGSGPLHADEEHLEAIFGGRVLDDLAAAHDLDGGAAALVADPRPELSDLVDRRIDALARAVVAMSLLLDPERVVLFGGLTGSARIVSRLTQQLHTHLVFGPDVVVSRFDQDAPLVGAVTLAGDAVAVDLA</sequence>
<comment type="similarity">
    <text evidence="1">Belongs to the ROK (NagC/XylR) family.</text>
</comment>
<keyword evidence="2" id="KW-0418">Kinase</keyword>
<dbReference type="CDD" id="cd23763">
    <property type="entry name" value="ASKHA_ATPase_ROK"/>
    <property type="match status" value="1"/>
</dbReference>
<reference evidence="3" key="1">
    <citation type="submission" date="2016-10" db="EMBL/GenBank/DDBJ databases">
        <authorList>
            <person name="Varghese N."/>
            <person name="Submissions S."/>
        </authorList>
    </citation>
    <scope>NUCLEOTIDE SEQUENCE [LARGE SCALE GENOMIC DNA]</scope>
    <source>
        <strain evidence="3">DSM 45237</strain>
    </source>
</reference>
<accession>A0A1H5JKI0</accession>
<dbReference type="PANTHER" id="PTHR18964">
    <property type="entry name" value="ROK (REPRESSOR, ORF, KINASE) FAMILY"/>
    <property type="match status" value="1"/>
</dbReference>
<dbReference type="Proteomes" id="UP000181980">
    <property type="component" value="Unassembled WGS sequence"/>
</dbReference>
<dbReference type="Pfam" id="PF00480">
    <property type="entry name" value="ROK"/>
    <property type="match status" value="1"/>
</dbReference>
<dbReference type="GO" id="GO:0016301">
    <property type="term" value="F:kinase activity"/>
    <property type="evidence" value="ECO:0007669"/>
    <property type="project" value="UniProtKB-KW"/>
</dbReference>
<dbReference type="SUPFAM" id="SSF53067">
    <property type="entry name" value="Actin-like ATPase domain"/>
    <property type="match status" value="1"/>
</dbReference>
<proteinExistence type="inferred from homology"/>
<dbReference type="InterPro" id="IPR000600">
    <property type="entry name" value="ROK"/>
</dbReference>
<dbReference type="Gene3D" id="3.30.420.40">
    <property type="match status" value="2"/>
</dbReference>
<protein>
    <submittedName>
        <fullName evidence="2">Glucokinase</fullName>
    </submittedName>
</protein>
<dbReference type="EMBL" id="FNUC01000003">
    <property type="protein sequence ID" value="SEE53075.1"/>
    <property type="molecule type" value="Genomic_DNA"/>
</dbReference>
<evidence type="ECO:0000256" key="1">
    <source>
        <dbReference type="ARBA" id="ARBA00006479"/>
    </source>
</evidence>
<keyword evidence="3" id="KW-1185">Reference proteome</keyword>